<evidence type="ECO:0000313" key="1">
    <source>
        <dbReference type="EMBL" id="PRM87015.1"/>
    </source>
</evidence>
<evidence type="ECO:0008006" key="3">
    <source>
        <dbReference type="Google" id="ProtNLM"/>
    </source>
</evidence>
<dbReference type="AlphaFoldDB" id="A0A2S9SKB5"/>
<dbReference type="RefSeq" id="WP_105909783.1">
    <property type="nucleotide sequence ID" value="NZ_JAMXEQ010000020.1"/>
</dbReference>
<sequence>MSVNQISTKELEILAPTLFTEEPHSDVSDKYHFIKTIDVIEEIKAHNWYPVSVKVSNVRDIEKNGFQQHCVRFRHFEDLLNPQDNAVELLLFNSHDRSKAFSISAGIFRFICANGLVLSDSVFETYKIKHLGERENDVANAVAKITVVKDKLINKINTLSNIKLSQLEKESFAKLSVPLRFEEHLEINHTDLLTPLRDEDYRDDLYTTLNVIQENLIRGNISGINKESGRRFTSKEIKAISTDTHINKGLWDIAEKIAFIKEPNYQIAA</sequence>
<proteinExistence type="predicted"/>
<dbReference type="EMBL" id="NXGJ01000016">
    <property type="protein sequence ID" value="PRM87015.1"/>
    <property type="molecule type" value="Genomic_DNA"/>
</dbReference>
<protein>
    <recommendedName>
        <fullName evidence="3">DUF945 domain-containing protein</fullName>
    </recommendedName>
</protein>
<dbReference type="Proteomes" id="UP000239065">
    <property type="component" value="Unassembled WGS sequence"/>
</dbReference>
<organism evidence="1 2">
    <name type="scientific">Aliarcobacter cryaerophilus</name>
    <dbReference type="NCBI Taxonomy" id="28198"/>
    <lineage>
        <taxon>Bacteria</taxon>
        <taxon>Pseudomonadati</taxon>
        <taxon>Campylobacterota</taxon>
        <taxon>Epsilonproteobacteria</taxon>
        <taxon>Campylobacterales</taxon>
        <taxon>Arcobacteraceae</taxon>
        <taxon>Aliarcobacter</taxon>
    </lineage>
</organism>
<evidence type="ECO:0000313" key="2">
    <source>
        <dbReference type="Proteomes" id="UP000239065"/>
    </source>
</evidence>
<gene>
    <name evidence="1" type="ORF">CJ669_09850</name>
</gene>
<accession>A0A2S9SKB5</accession>
<dbReference type="InterPro" id="IPR026325">
    <property type="entry name" value="DUF932"/>
</dbReference>
<reference evidence="1 2" key="1">
    <citation type="submission" date="2017-09" db="EMBL/GenBank/DDBJ databases">
        <title>Reassesment of A. cryaerophilus.</title>
        <authorList>
            <person name="Perez-Cataluna A."/>
            <person name="Collado L."/>
            <person name="Salgado O."/>
            <person name="Lefinanco V."/>
            <person name="Figueras M.J."/>
        </authorList>
    </citation>
    <scope>NUCLEOTIDE SEQUENCE [LARGE SCALE GENOMIC DNA]</scope>
    <source>
        <strain evidence="1 2">LMG 9861</strain>
    </source>
</reference>
<dbReference type="Pfam" id="PF06067">
    <property type="entry name" value="DUF932"/>
    <property type="match status" value="1"/>
</dbReference>
<name>A0A2S9SKB5_9BACT</name>
<comment type="caution">
    <text evidence="1">The sequence shown here is derived from an EMBL/GenBank/DDBJ whole genome shotgun (WGS) entry which is preliminary data.</text>
</comment>